<dbReference type="EMBL" id="MT144129">
    <property type="protein sequence ID" value="QJA49302.1"/>
    <property type="molecule type" value="Genomic_DNA"/>
</dbReference>
<protein>
    <submittedName>
        <fullName evidence="1">Uncharacterized protein</fullName>
    </submittedName>
</protein>
<accession>A0A6H1ZPB3</accession>
<dbReference type="AlphaFoldDB" id="A0A6H1ZPB3"/>
<sequence>MGRKSKYFKDDGKVKKVPKPAVYKKKDKGEVEGVKADIKAAPIVTGPVSKRTYDLKDYTNEELAKIVADYTRTNPFRLSGLDPRYEYRFINRRDDRMERRVMMGWEIITGPEAEKIASESGMKVRQGQIQLQDGVLAKMPKQIVMAVRRRYQELGSRTIGASSKTLKRDVGEQYSRNVEESLKVRDKGFKEVTVI</sequence>
<gene>
    <name evidence="2" type="ORF">MM415A00702_0007</name>
    <name evidence="1" type="ORF">TM448A01288_0014</name>
</gene>
<organism evidence="1">
    <name type="scientific">viral metagenome</name>
    <dbReference type="NCBI Taxonomy" id="1070528"/>
    <lineage>
        <taxon>unclassified sequences</taxon>
        <taxon>metagenomes</taxon>
        <taxon>organismal metagenomes</taxon>
    </lineage>
</organism>
<evidence type="ECO:0000313" key="1">
    <source>
        <dbReference type="EMBL" id="QJA49302.1"/>
    </source>
</evidence>
<name>A0A6H1ZPB3_9ZZZZ</name>
<reference evidence="1" key="1">
    <citation type="submission" date="2020-03" db="EMBL/GenBank/DDBJ databases">
        <title>The deep terrestrial virosphere.</title>
        <authorList>
            <person name="Holmfeldt K."/>
            <person name="Nilsson E."/>
            <person name="Simone D."/>
            <person name="Lopez-Fernandez M."/>
            <person name="Wu X."/>
            <person name="de Brujin I."/>
            <person name="Lundin D."/>
            <person name="Andersson A."/>
            <person name="Bertilsson S."/>
            <person name="Dopson M."/>
        </authorList>
    </citation>
    <scope>NUCLEOTIDE SEQUENCE</scope>
    <source>
        <strain evidence="2">MM415A00702</strain>
        <strain evidence="1">TM448A01288</strain>
    </source>
</reference>
<evidence type="ECO:0000313" key="2">
    <source>
        <dbReference type="EMBL" id="QJA80508.1"/>
    </source>
</evidence>
<dbReference type="EMBL" id="MT142425">
    <property type="protein sequence ID" value="QJA80508.1"/>
    <property type="molecule type" value="Genomic_DNA"/>
</dbReference>
<proteinExistence type="predicted"/>